<evidence type="ECO:0000313" key="1">
    <source>
        <dbReference type="EMBL" id="PIO71280.1"/>
    </source>
</evidence>
<dbReference type="EMBL" id="KZ345998">
    <property type="protein sequence ID" value="PIO71280.1"/>
    <property type="molecule type" value="Genomic_DNA"/>
</dbReference>
<keyword evidence="2" id="KW-1185">Reference proteome</keyword>
<protein>
    <submittedName>
        <fullName evidence="1">Uncharacterized protein</fullName>
    </submittedName>
</protein>
<reference evidence="1 2" key="1">
    <citation type="submission" date="2015-09" db="EMBL/GenBank/DDBJ databases">
        <title>Draft genome of the parasitic nematode Teladorsagia circumcincta isolate WARC Sus (inbred).</title>
        <authorList>
            <person name="Mitreva M."/>
        </authorList>
    </citation>
    <scope>NUCLEOTIDE SEQUENCE [LARGE SCALE GENOMIC DNA]</scope>
    <source>
        <strain evidence="1 2">S</strain>
    </source>
</reference>
<accession>A0A2G9UP96</accession>
<dbReference type="OrthoDB" id="10543777at2759"/>
<gene>
    <name evidence="1" type="ORF">TELCIR_06822</name>
</gene>
<dbReference type="AlphaFoldDB" id="A0A2G9UP96"/>
<sequence length="30" mass="3540">MTAQPIYDPKCYRCSEARFADRLCETLDNE</sequence>
<evidence type="ECO:0000313" key="2">
    <source>
        <dbReference type="Proteomes" id="UP000230423"/>
    </source>
</evidence>
<organism evidence="1 2">
    <name type="scientific">Teladorsagia circumcincta</name>
    <name type="common">Brown stomach worm</name>
    <name type="synonym">Ostertagia circumcincta</name>
    <dbReference type="NCBI Taxonomy" id="45464"/>
    <lineage>
        <taxon>Eukaryota</taxon>
        <taxon>Metazoa</taxon>
        <taxon>Ecdysozoa</taxon>
        <taxon>Nematoda</taxon>
        <taxon>Chromadorea</taxon>
        <taxon>Rhabditida</taxon>
        <taxon>Rhabditina</taxon>
        <taxon>Rhabditomorpha</taxon>
        <taxon>Strongyloidea</taxon>
        <taxon>Trichostrongylidae</taxon>
        <taxon>Teladorsagia</taxon>
    </lineage>
</organism>
<proteinExistence type="predicted"/>
<name>A0A2G9UP96_TELCI</name>
<dbReference type="Proteomes" id="UP000230423">
    <property type="component" value="Unassembled WGS sequence"/>
</dbReference>